<protein>
    <submittedName>
        <fullName evidence="7">ABC transporter permease</fullName>
    </submittedName>
</protein>
<keyword evidence="4 6" id="KW-1133">Transmembrane helix</keyword>
<feature type="transmembrane region" description="Helical" evidence="6">
    <location>
        <begin position="209"/>
        <end position="227"/>
    </location>
</feature>
<evidence type="ECO:0000313" key="7">
    <source>
        <dbReference type="EMBL" id="MFI7443213.1"/>
    </source>
</evidence>
<name>A0ABW8A984_9ACTN</name>
<gene>
    <name evidence="7" type="ORF">ACIBP5_24860</name>
</gene>
<dbReference type="InterPro" id="IPR001851">
    <property type="entry name" value="ABC_transp_permease"/>
</dbReference>
<evidence type="ECO:0000256" key="2">
    <source>
        <dbReference type="ARBA" id="ARBA00022475"/>
    </source>
</evidence>
<feature type="transmembrane region" description="Helical" evidence="6">
    <location>
        <begin position="65"/>
        <end position="87"/>
    </location>
</feature>
<proteinExistence type="predicted"/>
<evidence type="ECO:0000313" key="8">
    <source>
        <dbReference type="Proteomes" id="UP001612928"/>
    </source>
</evidence>
<feature type="transmembrane region" description="Helical" evidence="6">
    <location>
        <begin position="21"/>
        <end position="45"/>
    </location>
</feature>
<evidence type="ECO:0000256" key="1">
    <source>
        <dbReference type="ARBA" id="ARBA00004651"/>
    </source>
</evidence>
<feature type="transmembrane region" description="Helical" evidence="6">
    <location>
        <begin position="283"/>
        <end position="302"/>
    </location>
</feature>
<organism evidence="7 8">
    <name type="scientific">Nonomuraea indica</name>
    <dbReference type="NCBI Taxonomy" id="1581193"/>
    <lineage>
        <taxon>Bacteria</taxon>
        <taxon>Bacillati</taxon>
        <taxon>Actinomycetota</taxon>
        <taxon>Actinomycetes</taxon>
        <taxon>Streptosporangiales</taxon>
        <taxon>Streptosporangiaceae</taxon>
        <taxon>Nonomuraea</taxon>
    </lineage>
</organism>
<keyword evidence="8" id="KW-1185">Reference proteome</keyword>
<dbReference type="Proteomes" id="UP001612928">
    <property type="component" value="Unassembled WGS sequence"/>
</dbReference>
<reference evidence="7 8" key="1">
    <citation type="submission" date="2024-10" db="EMBL/GenBank/DDBJ databases">
        <title>The Natural Products Discovery Center: Release of the First 8490 Sequenced Strains for Exploring Actinobacteria Biosynthetic Diversity.</title>
        <authorList>
            <person name="Kalkreuter E."/>
            <person name="Kautsar S.A."/>
            <person name="Yang D."/>
            <person name="Bader C.D."/>
            <person name="Teijaro C.N."/>
            <person name="Fluegel L."/>
            <person name="Davis C.M."/>
            <person name="Simpson J.R."/>
            <person name="Lauterbach L."/>
            <person name="Steele A.D."/>
            <person name="Gui C."/>
            <person name="Meng S."/>
            <person name="Li G."/>
            <person name="Viehrig K."/>
            <person name="Ye F."/>
            <person name="Su P."/>
            <person name="Kiefer A.F."/>
            <person name="Nichols A."/>
            <person name="Cepeda A.J."/>
            <person name="Yan W."/>
            <person name="Fan B."/>
            <person name="Jiang Y."/>
            <person name="Adhikari A."/>
            <person name="Zheng C.-J."/>
            <person name="Schuster L."/>
            <person name="Cowan T.M."/>
            <person name="Smanski M.J."/>
            <person name="Chevrette M.G."/>
            <person name="De Carvalho L.P.S."/>
            <person name="Shen B."/>
        </authorList>
    </citation>
    <scope>NUCLEOTIDE SEQUENCE [LARGE SCALE GENOMIC DNA]</scope>
    <source>
        <strain evidence="7 8">NPDC049503</strain>
    </source>
</reference>
<accession>A0ABW8A984</accession>
<keyword evidence="3 6" id="KW-0812">Transmembrane</keyword>
<comment type="subcellular location">
    <subcellularLocation>
        <location evidence="1">Cell membrane</location>
        <topology evidence="1">Multi-pass membrane protein</topology>
    </subcellularLocation>
</comment>
<keyword evidence="5 6" id="KW-0472">Membrane</keyword>
<dbReference type="PANTHER" id="PTHR47089:SF1">
    <property type="entry name" value="GUANOSINE ABC TRANSPORTER PERMEASE PROTEIN NUPP"/>
    <property type="match status" value="1"/>
</dbReference>
<dbReference type="PANTHER" id="PTHR47089">
    <property type="entry name" value="ABC TRANSPORTER, PERMEASE PROTEIN"/>
    <property type="match status" value="1"/>
</dbReference>
<evidence type="ECO:0000256" key="4">
    <source>
        <dbReference type="ARBA" id="ARBA00022989"/>
    </source>
</evidence>
<evidence type="ECO:0000256" key="3">
    <source>
        <dbReference type="ARBA" id="ARBA00022692"/>
    </source>
</evidence>
<dbReference type="Pfam" id="PF02653">
    <property type="entry name" value="BPD_transp_2"/>
    <property type="match status" value="1"/>
</dbReference>
<feature type="transmembrane region" description="Helical" evidence="6">
    <location>
        <begin position="99"/>
        <end position="116"/>
    </location>
</feature>
<dbReference type="CDD" id="cd06580">
    <property type="entry name" value="TM_PBP1_transp_TpRbsC_like"/>
    <property type="match status" value="1"/>
</dbReference>
<feature type="transmembrane region" description="Helical" evidence="6">
    <location>
        <begin position="256"/>
        <end position="277"/>
    </location>
</feature>
<evidence type="ECO:0000256" key="5">
    <source>
        <dbReference type="ARBA" id="ARBA00023136"/>
    </source>
</evidence>
<feature type="transmembrane region" description="Helical" evidence="6">
    <location>
        <begin position="309"/>
        <end position="329"/>
    </location>
</feature>
<feature type="transmembrane region" description="Helical" evidence="6">
    <location>
        <begin position="152"/>
        <end position="170"/>
    </location>
</feature>
<comment type="caution">
    <text evidence="7">The sequence shown here is derived from an EMBL/GenBank/DDBJ whole genome shotgun (WGS) entry which is preliminary data.</text>
</comment>
<evidence type="ECO:0000256" key="6">
    <source>
        <dbReference type="SAM" id="Phobius"/>
    </source>
</evidence>
<feature type="transmembrane region" description="Helical" evidence="6">
    <location>
        <begin position="335"/>
        <end position="354"/>
    </location>
</feature>
<dbReference type="EMBL" id="JBITMB010000005">
    <property type="protein sequence ID" value="MFI7443213.1"/>
    <property type="molecule type" value="Genomic_DNA"/>
</dbReference>
<feature type="transmembrane region" description="Helical" evidence="6">
    <location>
        <begin position="122"/>
        <end position="143"/>
    </location>
</feature>
<dbReference type="RefSeq" id="WP_397023314.1">
    <property type="nucleotide sequence ID" value="NZ_JBITMB010000005.1"/>
</dbReference>
<keyword evidence="2" id="KW-1003">Cell membrane</keyword>
<sequence length="383" mass="39860">MTPAPSSFVDRLLGRVRLGGTLALAAPILAVTLAGLITSIVLAITGDPPLQTLAILLQYGAQPRTVVLTLNAATTYFLSALAVAIAFRMNIFNIGVDGQYRLAALLAAAVGGAVVLPGPLHVLLIVTVAMLVGAGWALMAGLLKVRRGVSEVISTIMMNAIATALGAWLLSKERLAVEVAGSNNIGTKPLADSAHVPGLAIVPGTQTKVFGLVVLAAVLAVGYHILLNRTRFGFDLRATGRSQSAAVASGVDVKRMVLTTMLLSGAMAGLVGMPQLLGASYSYSLDFPAGLGFTGIAIALLGRNHPVGIALGAVLWGFLDASSSILQLRDISPEIVAIMQGTIVLSVIVAYELIHRYEARAQQRRLRKQQGRRASHQLEGASA</sequence>